<dbReference type="GO" id="GO:0001666">
    <property type="term" value="P:response to hypoxia"/>
    <property type="evidence" value="ECO:0007669"/>
    <property type="project" value="TreeGrafter"/>
</dbReference>
<dbReference type="Pfam" id="PF06974">
    <property type="entry name" value="WS_DGAT_C"/>
    <property type="match status" value="1"/>
</dbReference>
<keyword evidence="5" id="KW-0444">Lipid biosynthesis</keyword>
<comment type="caution">
    <text evidence="13">The sequence shown here is derived from an EMBL/GenBank/DDBJ whole genome shotgun (WGS) entry which is preliminary data.</text>
</comment>
<reference evidence="14" key="1">
    <citation type="submission" date="2019-03" db="EMBL/GenBank/DDBJ databases">
        <title>Aquabacterium pictum sp.nov., the first bacteriochlorophyll a-containing freshwater bacterium in the genus Aquabacterium of the class Betaproteobacteria.</title>
        <authorList>
            <person name="Hirose S."/>
            <person name="Tank M."/>
            <person name="Hara E."/>
            <person name="Tamaki H."/>
            <person name="Takaichi S."/>
            <person name="Haruta S."/>
            <person name="Hanada S."/>
        </authorList>
    </citation>
    <scope>NUCLEOTIDE SEQUENCE [LARGE SCALE GENOMIC DNA]</scope>
    <source>
        <strain evidence="14">W35</strain>
    </source>
</reference>
<keyword evidence="7" id="KW-0319">Glycerol metabolism</keyword>
<dbReference type="GO" id="GO:0006071">
    <property type="term" value="P:glycerol metabolic process"/>
    <property type="evidence" value="ECO:0007669"/>
    <property type="project" value="UniProtKB-KW"/>
</dbReference>
<dbReference type="GO" id="GO:0005886">
    <property type="term" value="C:plasma membrane"/>
    <property type="evidence" value="ECO:0007669"/>
    <property type="project" value="TreeGrafter"/>
</dbReference>
<evidence type="ECO:0000256" key="7">
    <source>
        <dbReference type="ARBA" id="ARBA00022798"/>
    </source>
</evidence>
<dbReference type="InterPro" id="IPR014292">
    <property type="entry name" value="Acyl_transf_WS/DGAT"/>
</dbReference>
<protein>
    <recommendedName>
        <fullName evidence="4">diacylglycerol O-acyltransferase</fullName>
        <ecNumber evidence="4">2.3.1.20</ecNumber>
    </recommendedName>
</protein>
<dbReference type="EMBL" id="BJCL01000002">
    <property type="protein sequence ID" value="GCL61823.1"/>
    <property type="molecule type" value="Genomic_DNA"/>
</dbReference>
<name>A0A480AK16_9BURK</name>
<feature type="domain" description="O-acyltransferase WSD1-like N-terminal" evidence="11">
    <location>
        <begin position="8"/>
        <end position="287"/>
    </location>
</feature>
<comment type="similarity">
    <text evidence="3">Belongs to the long-chain O-acyltransferase family.</text>
</comment>
<evidence type="ECO:0000256" key="6">
    <source>
        <dbReference type="ARBA" id="ARBA00022679"/>
    </source>
</evidence>
<dbReference type="Proteomes" id="UP000301751">
    <property type="component" value="Unassembled WGS sequence"/>
</dbReference>
<evidence type="ECO:0000256" key="4">
    <source>
        <dbReference type="ARBA" id="ARBA00013244"/>
    </source>
</evidence>
<dbReference type="OrthoDB" id="9810950at2"/>
<keyword evidence="14" id="KW-1185">Reference proteome</keyword>
<evidence type="ECO:0000256" key="2">
    <source>
        <dbReference type="ARBA" id="ARBA00005189"/>
    </source>
</evidence>
<comment type="pathway">
    <text evidence="2">Lipid metabolism.</text>
</comment>
<evidence type="ECO:0000313" key="14">
    <source>
        <dbReference type="Proteomes" id="UP000301751"/>
    </source>
</evidence>
<dbReference type="AlphaFoldDB" id="A0A480AK16"/>
<sequence length="567" mass="59723">MARTMKQLSGLDATFLHLETPEMPMHVGALHVFEIPPGQTGKFVTRLRAHIASRLPAAPVLRRRLWWMPLNLANPAWVDAEPDLKQHIVEIKLPPSAKLGDGQAALEEAVSQLHPVLLDRKRPLWKMHVLEGLANAPDGSRRVGLYTQFHHAAVDGQAAVALAQVILDLQAAGRDLAIRPSSRSKVFQLGWQEMLRGAIANEASQVAQIVKQLPGTAKALAGAAGAALQRTQLLAGDQATPSNLTLAPRTVLNQSVGPGRAFAAISLPLDRLKASARTHEATLNDIVLLLCSTALRRWLGQHGGVPRKSLVAAVPISLRAKGDTSSDNQASMSLVSLGTQVADLRKRLAHIKQATSAMKATVGGLKSVLPTDFPSIGVPWLMEALTALYGKAKVADRIPQVANLVISNVPGPPVPLFMAGARMTANFPTSIVVHGMALNITVQSYDQQMDFGLMADAAAMPDVRTLADALRVAFDDLCLLDDELNAPPTLADTGLAVAAQAGKRVQGGLSSMGGKVGSLVGGMVGSVVKRAVQGAVSGAVKPAAKPAPAARKALAKAAGKRPRTIKA</sequence>
<accession>A0A480AK16</accession>
<keyword evidence="6 13" id="KW-0808">Transferase</keyword>
<evidence type="ECO:0000256" key="10">
    <source>
        <dbReference type="ARBA" id="ARBA00048109"/>
    </source>
</evidence>
<dbReference type="GO" id="GO:0019432">
    <property type="term" value="P:triglyceride biosynthetic process"/>
    <property type="evidence" value="ECO:0007669"/>
    <property type="project" value="UniProtKB-UniPathway"/>
</dbReference>
<keyword evidence="8" id="KW-0443">Lipid metabolism</keyword>
<evidence type="ECO:0000259" key="11">
    <source>
        <dbReference type="Pfam" id="PF03007"/>
    </source>
</evidence>
<evidence type="ECO:0000256" key="1">
    <source>
        <dbReference type="ARBA" id="ARBA00004771"/>
    </source>
</evidence>
<dbReference type="Pfam" id="PF03007">
    <property type="entry name" value="WS_DGAT_cat"/>
    <property type="match status" value="1"/>
</dbReference>
<dbReference type="PANTHER" id="PTHR31650:SF1">
    <property type="entry name" value="WAX ESTER SYNTHASE_DIACYLGLYCEROL ACYLTRANSFERASE 4-RELATED"/>
    <property type="match status" value="1"/>
</dbReference>
<evidence type="ECO:0000259" key="12">
    <source>
        <dbReference type="Pfam" id="PF06974"/>
    </source>
</evidence>
<dbReference type="InterPro" id="IPR009721">
    <property type="entry name" value="O-acyltransferase_WSD1_C"/>
</dbReference>
<evidence type="ECO:0000313" key="13">
    <source>
        <dbReference type="EMBL" id="GCL61823.1"/>
    </source>
</evidence>
<evidence type="ECO:0000256" key="3">
    <source>
        <dbReference type="ARBA" id="ARBA00009587"/>
    </source>
</evidence>
<evidence type="ECO:0000256" key="8">
    <source>
        <dbReference type="ARBA" id="ARBA00023098"/>
    </source>
</evidence>
<dbReference type="GO" id="GO:0071731">
    <property type="term" value="P:response to nitric oxide"/>
    <property type="evidence" value="ECO:0007669"/>
    <property type="project" value="TreeGrafter"/>
</dbReference>
<organism evidence="13 14">
    <name type="scientific">Pseudaquabacterium pictum</name>
    <dbReference type="NCBI Taxonomy" id="2315236"/>
    <lineage>
        <taxon>Bacteria</taxon>
        <taxon>Pseudomonadati</taxon>
        <taxon>Pseudomonadota</taxon>
        <taxon>Betaproteobacteria</taxon>
        <taxon>Burkholderiales</taxon>
        <taxon>Sphaerotilaceae</taxon>
        <taxon>Pseudaquabacterium</taxon>
    </lineage>
</organism>
<dbReference type="UniPathway" id="UPA00282"/>
<dbReference type="EC" id="2.3.1.20" evidence="4"/>
<feature type="domain" description="O-acyltransferase WSD1 C-terminal" evidence="12">
    <location>
        <begin position="328"/>
        <end position="477"/>
    </location>
</feature>
<dbReference type="PANTHER" id="PTHR31650">
    <property type="entry name" value="O-ACYLTRANSFERASE (WSD1-LIKE) FAMILY PROTEIN"/>
    <property type="match status" value="1"/>
</dbReference>
<evidence type="ECO:0000256" key="5">
    <source>
        <dbReference type="ARBA" id="ARBA00022516"/>
    </source>
</evidence>
<dbReference type="InterPro" id="IPR045034">
    <property type="entry name" value="O-acyltransferase_WSD1-like"/>
</dbReference>
<dbReference type="InterPro" id="IPR004255">
    <property type="entry name" value="O-acyltransferase_WSD1_N"/>
</dbReference>
<dbReference type="NCBIfam" id="TIGR02946">
    <property type="entry name" value="acyl_WS_DGAT"/>
    <property type="match status" value="1"/>
</dbReference>
<dbReference type="GO" id="GO:0004144">
    <property type="term" value="F:diacylglycerol O-acyltransferase activity"/>
    <property type="evidence" value="ECO:0007669"/>
    <property type="project" value="UniProtKB-EC"/>
</dbReference>
<gene>
    <name evidence="13" type="ORF">AQPW35_09040</name>
</gene>
<comment type="catalytic activity">
    <reaction evidence="10">
        <text>an acyl-CoA + a 1,2-diacyl-sn-glycerol = a triacyl-sn-glycerol + CoA</text>
        <dbReference type="Rhea" id="RHEA:10868"/>
        <dbReference type="ChEBI" id="CHEBI:17815"/>
        <dbReference type="ChEBI" id="CHEBI:57287"/>
        <dbReference type="ChEBI" id="CHEBI:58342"/>
        <dbReference type="ChEBI" id="CHEBI:64615"/>
        <dbReference type="EC" id="2.3.1.20"/>
    </reaction>
</comment>
<evidence type="ECO:0000256" key="9">
    <source>
        <dbReference type="ARBA" id="ARBA00023315"/>
    </source>
</evidence>
<keyword evidence="9 13" id="KW-0012">Acyltransferase</keyword>
<dbReference type="GO" id="GO:0051701">
    <property type="term" value="P:biological process involved in interaction with host"/>
    <property type="evidence" value="ECO:0007669"/>
    <property type="project" value="TreeGrafter"/>
</dbReference>
<comment type="pathway">
    <text evidence="1">Glycerolipid metabolism; triacylglycerol biosynthesis.</text>
</comment>
<dbReference type="SUPFAM" id="SSF52777">
    <property type="entry name" value="CoA-dependent acyltransferases"/>
    <property type="match status" value="1"/>
</dbReference>
<proteinExistence type="inferred from homology"/>